<feature type="transmembrane region" description="Helical" evidence="9">
    <location>
        <begin position="436"/>
        <end position="460"/>
    </location>
</feature>
<keyword evidence="12" id="KW-1185">Reference proteome</keyword>
<evidence type="ECO:0000256" key="7">
    <source>
        <dbReference type="ARBA" id="ARBA00022989"/>
    </source>
</evidence>
<feature type="transmembrane region" description="Helical" evidence="9">
    <location>
        <begin position="368"/>
        <end position="388"/>
    </location>
</feature>
<evidence type="ECO:0000313" key="12">
    <source>
        <dbReference type="Proteomes" id="UP000095200"/>
    </source>
</evidence>
<keyword evidence="5" id="KW-0997">Cell inner membrane</keyword>
<dbReference type="STRING" id="1592317.DPF_1460"/>
<organism evidence="11 12">
    <name type="scientific">Desulfoplanes formicivorans</name>
    <dbReference type="NCBI Taxonomy" id="1592317"/>
    <lineage>
        <taxon>Bacteria</taxon>
        <taxon>Pseudomonadati</taxon>
        <taxon>Thermodesulfobacteriota</taxon>
        <taxon>Desulfovibrionia</taxon>
        <taxon>Desulfovibrionales</taxon>
        <taxon>Desulfoplanaceae</taxon>
        <taxon>Desulfoplanes</taxon>
    </lineage>
</organism>
<feature type="transmembrane region" description="Helical" evidence="9">
    <location>
        <begin position="999"/>
        <end position="1025"/>
    </location>
</feature>
<dbReference type="NCBIfam" id="NF000282">
    <property type="entry name" value="RND_permease_1"/>
    <property type="match status" value="1"/>
</dbReference>
<keyword evidence="8 9" id="KW-0472">Membrane</keyword>
<dbReference type="Gene3D" id="3.30.70.1440">
    <property type="entry name" value="Multidrug efflux transporter AcrB pore domain"/>
    <property type="match status" value="1"/>
</dbReference>
<dbReference type="PANTHER" id="PTHR32063:SF11">
    <property type="entry name" value="CATION OR DRUG EFFLUX SYSTEM PROTEIN"/>
    <property type="match status" value="1"/>
</dbReference>
<keyword evidence="7 9" id="KW-1133">Transmembrane helix</keyword>
<sequence>MFSRFFINRPIFAAVISIVIIIAGLVTLRSLPVAQYPEIAPPTISVSTNYPGANAQVLSETVAQPIEEQVNGVEGMIYMSSTCANNGDYSLTVSFDIGTDLDMAQVLVQNRVSQATALLPEAVQSMGVTTQKQSTNILLFATLTSPNNTFEPLYLSNYATLRIKDELSRIDGVGSVSVFGAGDYSMRIWLNPNKLKARGLTTTDVLNAINEQNVQVAAGQIGQPPAPQDQDFQYSITVKGRLTDVKQFESIIVKTLPGGAMVRLRDIARVELGAQTYDLASQANGIPTAAIAVYQQPGANALDVAKEVKARLEELKQSFPNDLEYSIPFDTTEFVNASIDEVVETIFIAIVLVFIVILVFLQDWRATLIPAATIPVSLIGTFAVMAGLGVSINMLSLFGIVLVIGIVVDDAIVVVENATRNMDDLRLPPKEATIRAMNEVTGPIIATTLVLLAVFVPTAFLGGITGALYRQFALTIATATVFSALNALTLSPALCAIILRPTSTHHNIFARAFNWTFDRFQKGYGAMVSTMVRRGFLVMILFAGLTGAAAWGFLQLPTGFVPSEDQGYAMVSVQLPDAASQKRTLGVIETLNKKIAQLPGVRSWISVPGYSLLDGAVASNAATIWVVFDSWDERLPKGLDVKAMIGQLWQIAGTIQEASVFAFSPPAIMGLGQAGGFEMKIQDKGDVGLTALQQMTQDIALAANGQSTLSQVYSTFRANTPQLFTDVDRTQTKSLGIPLSDVFNTLQANLGSKYVNDFNIFGRSYQVRLQADARFRTKVEDIKKLEVRNKDGDMIPLGTVVSVHKTLGPQLITRYNMYPTATLNGQGAPGVSSGQAMTMMENIAQAKLPTSMGYAWSGMSYQEKVAGSATMVIFALAIIFVYLVLCAQYESWTLPLTIILSVPLALIGTVIAVYIRNMDVNVYTQIGIVLLIALACKTAILISEFAKEGHESGQGIVEAALEAARLRFRPILMTAFAFILGVFPLVIATGAGAASRQALGTAVFAGMISATFLMIFFVPVFYVVIQGMSERFWKRKHVPIMQHNKPSHDVDEL</sequence>
<dbReference type="PRINTS" id="PR00702">
    <property type="entry name" value="ACRIFLAVINRP"/>
</dbReference>
<dbReference type="EMBL" id="BDFE01000015">
    <property type="protein sequence ID" value="GAU08744.1"/>
    <property type="molecule type" value="Genomic_DNA"/>
</dbReference>
<evidence type="ECO:0000256" key="1">
    <source>
        <dbReference type="ARBA" id="ARBA00004429"/>
    </source>
</evidence>
<evidence type="ECO:0000256" key="8">
    <source>
        <dbReference type="ARBA" id="ARBA00023136"/>
    </source>
</evidence>
<comment type="similarity">
    <text evidence="2">Belongs to the resistance-nodulation-cell division (RND) (TC 2.A.6) family.</text>
</comment>
<feature type="transmembrane region" description="Helical" evidence="9">
    <location>
        <begin position="394"/>
        <end position="415"/>
    </location>
</feature>
<dbReference type="Gene3D" id="3.30.70.1320">
    <property type="entry name" value="Multidrug efflux transporter AcrB pore domain like"/>
    <property type="match status" value="1"/>
</dbReference>
<feature type="transmembrane region" description="Helical" evidence="9">
    <location>
        <begin position="472"/>
        <end position="499"/>
    </location>
</feature>
<accession>A0A194AJ24</accession>
<evidence type="ECO:0000256" key="9">
    <source>
        <dbReference type="SAM" id="Phobius"/>
    </source>
</evidence>
<dbReference type="FunFam" id="3.30.70.1430:FF:000001">
    <property type="entry name" value="Efflux pump membrane transporter"/>
    <property type="match status" value="1"/>
</dbReference>
<comment type="caution">
    <text evidence="11">The sequence shown here is derived from an EMBL/GenBank/DDBJ whole genome shotgun (WGS) entry which is preliminary data.</text>
</comment>
<feature type="transmembrane region" description="Helical" evidence="9">
    <location>
        <begin position="892"/>
        <end position="916"/>
    </location>
</feature>
<evidence type="ECO:0000256" key="6">
    <source>
        <dbReference type="ARBA" id="ARBA00022692"/>
    </source>
</evidence>
<dbReference type="SUPFAM" id="SSF82693">
    <property type="entry name" value="Multidrug efflux transporter AcrB pore domain, PN1, PN2, PC1 and PC2 subdomains"/>
    <property type="match status" value="3"/>
</dbReference>
<dbReference type="Gene3D" id="3.30.70.1430">
    <property type="entry name" value="Multidrug efflux transporter AcrB pore domain"/>
    <property type="match status" value="2"/>
</dbReference>
<evidence type="ECO:0000256" key="5">
    <source>
        <dbReference type="ARBA" id="ARBA00022519"/>
    </source>
</evidence>
<evidence type="ECO:0000256" key="2">
    <source>
        <dbReference type="ARBA" id="ARBA00010942"/>
    </source>
</evidence>
<evidence type="ECO:0000256" key="3">
    <source>
        <dbReference type="ARBA" id="ARBA00022448"/>
    </source>
</evidence>
<feature type="transmembrane region" description="Helical" evidence="9">
    <location>
        <begin position="971"/>
        <end position="993"/>
    </location>
</feature>
<dbReference type="OrthoDB" id="9759330at2"/>
<dbReference type="GO" id="GO:0042910">
    <property type="term" value="F:xenobiotic transmembrane transporter activity"/>
    <property type="evidence" value="ECO:0007669"/>
    <property type="project" value="TreeGrafter"/>
</dbReference>
<dbReference type="SUPFAM" id="SSF82866">
    <property type="entry name" value="Multidrug efflux transporter AcrB transmembrane domain"/>
    <property type="match status" value="2"/>
</dbReference>
<gene>
    <name evidence="11" type="ORF">DPF_1460</name>
</gene>
<dbReference type="Pfam" id="PF00873">
    <property type="entry name" value="ACR_tran"/>
    <property type="match status" value="1"/>
</dbReference>
<dbReference type="Gene3D" id="3.30.2090.10">
    <property type="entry name" value="Multidrug efflux transporter AcrB TolC docking domain, DN and DC subdomains"/>
    <property type="match status" value="2"/>
</dbReference>
<dbReference type="PANTHER" id="PTHR32063">
    <property type="match status" value="1"/>
</dbReference>
<comment type="subcellular location">
    <subcellularLocation>
        <location evidence="1">Cell inner membrane</location>
        <topology evidence="1">Multi-pass membrane protein</topology>
    </subcellularLocation>
</comment>
<dbReference type="GO" id="GO:0015562">
    <property type="term" value="F:efflux transmembrane transporter activity"/>
    <property type="evidence" value="ECO:0007669"/>
    <property type="project" value="InterPro"/>
</dbReference>
<feature type="transmembrane region" description="Helical" evidence="9">
    <location>
        <begin position="12"/>
        <end position="31"/>
    </location>
</feature>
<dbReference type="InterPro" id="IPR004764">
    <property type="entry name" value="MdtF-like"/>
</dbReference>
<dbReference type="AlphaFoldDB" id="A0A194AJ24"/>
<feature type="transmembrane region" description="Helical" evidence="9">
    <location>
        <begin position="536"/>
        <end position="554"/>
    </location>
</feature>
<dbReference type="GO" id="GO:0005886">
    <property type="term" value="C:plasma membrane"/>
    <property type="evidence" value="ECO:0007669"/>
    <property type="project" value="UniProtKB-SubCell"/>
</dbReference>
<dbReference type="FunFam" id="1.20.1640.10:FF:000001">
    <property type="entry name" value="Efflux pump membrane transporter"/>
    <property type="match status" value="1"/>
</dbReference>
<dbReference type="PROSITE" id="PS50156">
    <property type="entry name" value="SSD"/>
    <property type="match status" value="1"/>
</dbReference>
<dbReference type="RefSeq" id="WP_069858495.1">
    <property type="nucleotide sequence ID" value="NZ_BDFE01000015.1"/>
</dbReference>
<evidence type="ECO:0000259" key="10">
    <source>
        <dbReference type="PROSITE" id="PS50156"/>
    </source>
</evidence>
<feature type="transmembrane region" description="Helical" evidence="9">
    <location>
        <begin position="865"/>
        <end position="885"/>
    </location>
</feature>
<evidence type="ECO:0000313" key="11">
    <source>
        <dbReference type="EMBL" id="GAU08744.1"/>
    </source>
</evidence>
<proteinExistence type="inferred from homology"/>
<dbReference type="InterPro" id="IPR000731">
    <property type="entry name" value="SSD"/>
</dbReference>
<evidence type="ECO:0000256" key="4">
    <source>
        <dbReference type="ARBA" id="ARBA00022475"/>
    </source>
</evidence>
<dbReference type="NCBIfam" id="TIGR00915">
    <property type="entry name" value="2A0602"/>
    <property type="match status" value="1"/>
</dbReference>
<dbReference type="InterPro" id="IPR001036">
    <property type="entry name" value="Acrflvin-R"/>
</dbReference>
<feature type="transmembrane region" description="Helical" evidence="9">
    <location>
        <begin position="342"/>
        <end position="361"/>
    </location>
</feature>
<dbReference type="GO" id="GO:0009636">
    <property type="term" value="P:response to toxic substance"/>
    <property type="evidence" value="ECO:0007669"/>
    <property type="project" value="UniProtKB-ARBA"/>
</dbReference>
<keyword evidence="4" id="KW-1003">Cell membrane</keyword>
<name>A0A194AJ24_9BACT</name>
<keyword evidence="6 9" id="KW-0812">Transmembrane</keyword>
<dbReference type="Gene3D" id="1.20.1640.10">
    <property type="entry name" value="Multidrug efflux transporter AcrB transmembrane domain"/>
    <property type="match status" value="2"/>
</dbReference>
<keyword evidence="3" id="KW-0813">Transport</keyword>
<dbReference type="Proteomes" id="UP000095200">
    <property type="component" value="Unassembled WGS sequence"/>
</dbReference>
<feature type="domain" description="SSD" evidence="10">
    <location>
        <begin position="373"/>
        <end position="497"/>
    </location>
</feature>
<dbReference type="SUPFAM" id="SSF82714">
    <property type="entry name" value="Multidrug efflux transporter AcrB TolC docking domain, DN and DC subdomains"/>
    <property type="match status" value="2"/>
</dbReference>
<feature type="transmembrane region" description="Helical" evidence="9">
    <location>
        <begin position="922"/>
        <end position="942"/>
    </location>
</feature>
<protein>
    <submittedName>
        <fullName evidence="11">Transporter</fullName>
    </submittedName>
</protein>
<dbReference type="InterPro" id="IPR027463">
    <property type="entry name" value="AcrB_DN_DC_subdom"/>
</dbReference>
<reference evidence="12" key="1">
    <citation type="submission" date="2016-06" db="EMBL/GenBank/DDBJ databases">
        <title>Draft genome sequence of Desulfoplanes formicivorans strain Pf12B.</title>
        <authorList>
            <person name="Watanabe M."/>
            <person name="Kojima H."/>
            <person name="Fukui M."/>
        </authorList>
    </citation>
    <scope>NUCLEOTIDE SEQUENCE [LARGE SCALE GENOMIC DNA]</scope>
    <source>
        <strain evidence="12">Pf12B</strain>
    </source>
</reference>